<evidence type="ECO:0000313" key="1">
    <source>
        <dbReference type="EMBL" id="KAK9419529.1"/>
    </source>
</evidence>
<dbReference type="InterPro" id="IPR019183">
    <property type="entry name" value="NAA25_NatB_aux_su"/>
</dbReference>
<organism evidence="1 2">
    <name type="scientific">Seiridium unicorne</name>
    <dbReference type="NCBI Taxonomy" id="138068"/>
    <lineage>
        <taxon>Eukaryota</taxon>
        <taxon>Fungi</taxon>
        <taxon>Dikarya</taxon>
        <taxon>Ascomycota</taxon>
        <taxon>Pezizomycotina</taxon>
        <taxon>Sordariomycetes</taxon>
        <taxon>Xylariomycetidae</taxon>
        <taxon>Amphisphaeriales</taxon>
        <taxon>Sporocadaceae</taxon>
        <taxon>Seiridium</taxon>
    </lineage>
</organism>
<name>A0ABR2UYB2_9PEZI</name>
<accession>A0ABR2UYB2</accession>
<protein>
    <submittedName>
        <fullName evidence="1">N-acetyltransferase B complex non catalytic subunit-domain-containing protein</fullName>
    </submittedName>
</protein>
<keyword evidence="2" id="KW-1185">Reference proteome</keyword>
<gene>
    <name evidence="1" type="ORF">SUNI508_07265</name>
</gene>
<comment type="caution">
    <text evidence="1">The sequence shown here is derived from an EMBL/GenBank/DDBJ whole genome shotgun (WGS) entry which is preliminary data.</text>
</comment>
<proteinExistence type="predicted"/>
<dbReference type="Pfam" id="PF09797">
    <property type="entry name" value="NatB_MDM20"/>
    <property type="match status" value="1"/>
</dbReference>
<sequence length="1081" mass="120775">MSASYTHGSLPSLRPSCEANVQIAFGESRWAQVITYAKQQFKRSRDPYYEAIETAARSQLDTPADQYAAFITVEKLLGEGKVVKDHWTIELYDWACTRVDKDYAATIGTLRAGFVKEAWKPDVDKAAPAIRSFYACVINDDWVNAQKIAAMVDQKFPKEPRHQFYNILSYYVLSNQLPPSDPKKTMFRTLATRLVEKARDLRDTTPASAELPPRAITSEEELLLWLHIHISCAKDDTEIINLLKRPEFDALKRLSEGSVSVFKEIMSLLEKYEAWDDLFRIAQELFDKGLAYLVESANAESATPVAIKDVVDEDDEIRERMKNILDFTATRAEEIGQSKKEAESRAFQSAVMDWSLWKQFIGASSHLENDKKAIKQLRGFLTKVSKITKVLPIYKKQMEIANLSILFNRYKSSTIITDGRTDALDATKNTRVEHLTAYVVSNYKLVSCFDDLKPYLEQLSFEEIKILLQRIGEEGGKESNDVFQNTMLLTLRLRFRYLFTTTPESHEITAGEAKPKCKFCGAVISNGLCQKCLTSLAKSCVWIYNQGFREKHLRACIDTEDVDPFADLAIVGATCLLKLAGLTSGYPTFAAPPLYYVDLKLVLQAISWLNSHYSRASQKNAAIPVYLTKLYLLIGCVPQAKLLWGSLGVKNVTLDSLGPLFSDRLSSIAPGMWRAGASTPMNDYHQYYRTAIRKTIPTNIRTALELANYPSVLGLLTTRENLSQSCTLIMANIEDRRGLRAIGSKPAFETKDDVLLRLIKDDKELLNVTDNAALPNHECDPATLTDVVNIGPGLSDRRAKLSLLTERFLSLISYKDAKEYKPTKSVQTAELDRSNVSLQAKLIYKQFEDSLMNYQAASTAVGAKPCFTGAELDYFTIVHLLIGFIVLSSDASWTKNASRPSALANLEIVSTITSMLQAQVAELQKPRKDLAENVMALDYFASLHNLGMLRESVQAVKITTGYLERAIVLFKNDVPKWLVEDIKAFSTSSVDAAAAIKKRIKLINDAANASGWLDRISEFAFGDLASGAQTVGEASKDPESGDLLAMVFMASGQKAGLEHTIGEIKDSWQEVAKGWNTVKLD</sequence>
<dbReference type="Proteomes" id="UP001408356">
    <property type="component" value="Unassembled WGS sequence"/>
</dbReference>
<evidence type="ECO:0000313" key="2">
    <source>
        <dbReference type="Proteomes" id="UP001408356"/>
    </source>
</evidence>
<dbReference type="EMBL" id="JARVKF010000310">
    <property type="protein sequence ID" value="KAK9419529.1"/>
    <property type="molecule type" value="Genomic_DNA"/>
</dbReference>
<reference evidence="1 2" key="1">
    <citation type="journal article" date="2024" name="J. Plant Pathol.">
        <title>Sequence and assembly of the genome of Seiridium unicorne, isolate CBS 538.82, causal agent of cypress canker disease.</title>
        <authorList>
            <person name="Scali E."/>
            <person name="Rocca G.D."/>
            <person name="Danti R."/>
            <person name="Garbelotto M."/>
            <person name="Barberini S."/>
            <person name="Baroncelli R."/>
            <person name="Emiliani G."/>
        </authorList>
    </citation>
    <scope>NUCLEOTIDE SEQUENCE [LARGE SCALE GENOMIC DNA]</scope>
    <source>
        <strain evidence="1 2">BM-138-508</strain>
    </source>
</reference>